<proteinExistence type="predicted"/>
<reference evidence="1" key="1">
    <citation type="submission" date="2019-08" db="EMBL/GenBank/DDBJ databases">
        <authorList>
            <person name="Kucharzyk K."/>
            <person name="Murdoch R.W."/>
            <person name="Higgins S."/>
            <person name="Loffler F."/>
        </authorList>
    </citation>
    <scope>NUCLEOTIDE SEQUENCE</scope>
</reference>
<dbReference type="AlphaFoldDB" id="A0A645HCF1"/>
<dbReference type="EMBL" id="VSSQ01089974">
    <property type="protein sequence ID" value="MPN36052.1"/>
    <property type="molecule type" value="Genomic_DNA"/>
</dbReference>
<sequence length="44" mass="4776">MVRLVVGDMPQLFLSGDSGNTWTEISIDQLWDALGDLLAVRGGE</sequence>
<gene>
    <name evidence="1" type="ORF">SDC9_183557</name>
</gene>
<evidence type="ECO:0000313" key="1">
    <source>
        <dbReference type="EMBL" id="MPN36052.1"/>
    </source>
</evidence>
<accession>A0A645HCF1</accession>
<organism evidence="1">
    <name type="scientific">bioreactor metagenome</name>
    <dbReference type="NCBI Taxonomy" id="1076179"/>
    <lineage>
        <taxon>unclassified sequences</taxon>
        <taxon>metagenomes</taxon>
        <taxon>ecological metagenomes</taxon>
    </lineage>
</organism>
<name>A0A645HCF1_9ZZZZ</name>
<comment type="caution">
    <text evidence="1">The sequence shown here is derived from an EMBL/GenBank/DDBJ whole genome shotgun (WGS) entry which is preliminary data.</text>
</comment>
<protein>
    <submittedName>
        <fullName evidence="1">Uncharacterized protein</fullName>
    </submittedName>
</protein>